<dbReference type="Proteomes" id="UP000034012">
    <property type="component" value="Unassembled WGS sequence"/>
</dbReference>
<organism evidence="1 2">
    <name type="scientific">Candidatus Woesebacteria bacterium GW2011_GWB1_44_11</name>
    <dbReference type="NCBI Taxonomy" id="1618579"/>
    <lineage>
        <taxon>Bacteria</taxon>
        <taxon>Candidatus Woeseibacteriota</taxon>
    </lineage>
</organism>
<proteinExistence type="predicted"/>
<evidence type="ECO:0000313" key="2">
    <source>
        <dbReference type="Proteomes" id="UP000034012"/>
    </source>
</evidence>
<dbReference type="AlphaFoldDB" id="A0A837I9F2"/>
<gene>
    <name evidence="1" type="ORF">UW20_C0013G0007</name>
</gene>
<comment type="caution">
    <text evidence="1">The sequence shown here is derived from an EMBL/GenBank/DDBJ whole genome shotgun (WGS) entry which is preliminary data.</text>
</comment>
<accession>A0A837I9F2</accession>
<evidence type="ECO:0000313" key="1">
    <source>
        <dbReference type="EMBL" id="KKT32511.1"/>
    </source>
</evidence>
<protein>
    <submittedName>
        <fullName evidence="1">Uncharacterized protein</fullName>
    </submittedName>
</protein>
<sequence length="60" mass="6619">MKKLDEYEAKVTFRLAHFRGVAHESASGELASSELRVLQDHVASLKAEVEVLKAKLGPKV</sequence>
<name>A0A837I9F2_9BACT</name>
<reference evidence="1 2" key="1">
    <citation type="journal article" date="2015" name="Nature">
        <title>rRNA introns, odd ribosomes, and small enigmatic genomes across a large radiation of phyla.</title>
        <authorList>
            <person name="Brown C.T."/>
            <person name="Hug L.A."/>
            <person name="Thomas B.C."/>
            <person name="Sharon I."/>
            <person name="Castelle C.J."/>
            <person name="Singh A."/>
            <person name="Wilkins M.J."/>
            <person name="Williams K.H."/>
            <person name="Banfield J.F."/>
        </authorList>
    </citation>
    <scope>NUCLEOTIDE SEQUENCE [LARGE SCALE GENOMIC DNA]</scope>
</reference>
<dbReference type="EMBL" id="LCHK01000013">
    <property type="protein sequence ID" value="KKT32511.1"/>
    <property type="molecule type" value="Genomic_DNA"/>
</dbReference>